<dbReference type="InterPro" id="IPR050303">
    <property type="entry name" value="GatZ_KbaZ_carbometab"/>
</dbReference>
<evidence type="ECO:0000256" key="3">
    <source>
        <dbReference type="ARBA" id="ARBA00022801"/>
    </source>
</evidence>
<dbReference type="PANTHER" id="PTHR32502:SF3">
    <property type="entry name" value="D-GALACTOSAMINE-6-PHOSPHATE DEAMINASE AGAS-RELATED"/>
    <property type="match status" value="1"/>
</dbReference>
<dbReference type="InterPro" id="IPR035466">
    <property type="entry name" value="GlmS/AgaS_SIS"/>
</dbReference>
<dbReference type="GO" id="GO:0005886">
    <property type="term" value="C:plasma membrane"/>
    <property type="evidence" value="ECO:0007669"/>
    <property type="project" value="TreeGrafter"/>
</dbReference>
<dbReference type="GO" id="GO:1901135">
    <property type="term" value="P:carbohydrate derivative metabolic process"/>
    <property type="evidence" value="ECO:0007669"/>
    <property type="project" value="InterPro"/>
</dbReference>
<dbReference type="GO" id="GO:0009401">
    <property type="term" value="P:phosphoenolpyruvate-dependent sugar phosphotransferase system"/>
    <property type="evidence" value="ECO:0007669"/>
    <property type="project" value="TreeGrafter"/>
</dbReference>
<comment type="catalytic activity">
    <reaction evidence="4">
        <text>D-galactosamine 6-phosphate + H2O = D-tagatopyranose 1-phosphate + NH4(+)</text>
        <dbReference type="Rhea" id="RHEA:47680"/>
        <dbReference type="ChEBI" id="CHEBI:15377"/>
        <dbReference type="ChEBI" id="CHEBI:28938"/>
        <dbReference type="ChEBI" id="CHEBI:71674"/>
        <dbReference type="ChEBI" id="CHEBI:138150"/>
    </reaction>
</comment>
<reference evidence="6 7" key="1">
    <citation type="submission" date="2019-03" db="EMBL/GenBank/DDBJ databases">
        <title>Genomic Encyclopedia of Type Strains, Phase IV (KMG-IV): sequencing the most valuable type-strain genomes for metagenomic binning, comparative biology and taxonomic classification.</title>
        <authorList>
            <person name="Goeker M."/>
        </authorList>
    </citation>
    <scope>NUCLEOTIDE SEQUENCE [LARGE SCALE GENOMIC DNA]</scope>
    <source>
        <strain evidence="6 7">DSM 16380</strain>
    </source>
</reference>
<dbReference type="InterPro" id="IPR035464">
    <property type="entry name" value="SIS_AgaS"/>
</dbReference>
<evidence type="ECO:0000256" key="1">
    <source>
        <dbReference type="ARBA" id="ARBA00007748"/>
    </source>
</evidence>
<accession>A0A4R2N5V4</accession>
<dbReference type="Gene3D" id="3.40.50.10490">
    <property type="entry name" value="Glucose-6-phosphate isomerase like protein, domain 1"/>
    <property type="match status" value="2"/>
</dbReference>
<comment type="caution">
    <text evidence="6">The sequence shown here is derived from an EMBL/GenBank/DDBJ whole genome shotgun (WGS) entry which is preliminary data.</text>
</comment>
<keyword evidence="7" id="KW-1185">Reference proteome</keyword>
<dbReference type="GO" id="GO:0016853">
    <property type="term" value="F:isomerase activity"/>
    <property type="evidence" value="ECO:0007669"/>
    <property type="project" value="UniProtKB-KW"/>
</dbReference>
<proteinExistence type="inferred from homology"/>
<evidence type="ECO:0000256" key="2">
    <source>
        <dbReference type="ARBA" id="ARBA00022737"/>
    </source>
</evidence>
<evidence type="ECO:0000256" key="4">
    <source>
        <dbReference type="ARBA" id="ARBA00029292"/>
    </source>
</evidence>
<name>A0A4R2N5V4_9PAST</name>
<dbReference type="CDD" id="cd05010">
    <property type="entry name" value="SIS_AgaS_like"/>
    <property type="match status" value="1"/>
</dbReference>
<dbReference type="EMBL" id="SLXJ01000013">
    <property type="protein sequence ID" value="TCP16233.1"/>
    <property type="molecule type" value="Genomic_DNA"/>
</dbReference>
<dbReference type="OrthoDB" id="9779207at2"/>
<dbReference type="PROSITE" id="PS51464">
    <property type="entry name" value="SIS"/>
    <property type="match status" value="1"/>
</dbReference>
<dbReference type="CDD" id="cd05008">
    <property type="entry name" value="SIS_GlmS_GlmD_1"/>
    <property type="match status" value="1"/>
</dbReference>
<protein>
    <submittedName>
        <fullName evidence="6">Galactosamine 6-phosphate isomerase AgaS</fullName>
    </submittedName>
</protein>
<evidence type="ECO:0000313" key="6">
    <source>
        <dbReference type="EMBL" id="TCP16233.1"/>
    </source>
</evidence>
<dbReference type="GO" id="GO:0097367">
    <property type="term" value="F:carbohydrate derivative binding"/>
    <property type="evidence" value="ECO:0007669"/>
    <property type="project" value="InterPro"/>
</dbReference>
<dbReference type="SUPFAM" id="SSF53697">
    <property type="entry name" value="SIS domain"/>
    <property type="match status" value="1"/>
</dbReference>
<dbReference type="Proteomes" id="UP000295537">
    <property type="component" value="Unassembled WGS sequence"/>
</dbReference>
<gene>
    <name evidence="6" type="ORF">EV693_11332</name>
</gene>
<dbReference type="InterPro" id="IPR001347">
    <property type="entry name" value="SIS_dom"/>
</dbReference>
<dbReference type="AlphaFoldDB" id="A0A4R2N5V4"/>
<comment type="similarity">
    <text evidence="1">Belongs to the SIS family. AgaS subfamily.</text>
</comment>
<dbReference type="InterPro" id="IPR046348">
    <property type="entry name" value="SIS_dom_sf"/>
</dbReference>
<dbReference type="GO" id="GO:0016787">
    <property type="term" value="F:hydrolase activity"/>
    <property type="evidence" value="ECO:0007669"/>
    <property type="project" value="UniProtKB-KW"/>
</dbReference>
<keyword evidence="2" id="KW-0677">Repeat</keyword>
<keyword evidence="3" id="KW-0378">Hydrolase</keyword>
<keyword evidence="6" id="KW-0413">Isomerase</keyword>
<evidence type="ECO:0000313" key="7">
    <source>
        <dbReference type="Proteomes" id="UP000295537"/>
    </source>
</evidence>
<dbReference type="RefSeq" id="WP_132501845.1">
    <property type="nucleotide sequence ID" value="NZ_LVXA01000001.1"/>
</dbReference>
<organism evidence="6 7">
    <name type="scientific">Nicoletella semolina</name>
    <dbReference type="NCBI Taxonomy" id="271160"/>
    <lineage>
        <taxon>Bacteria</taxon>
        <taxon>Pseudomonadati</taxon>
        <taxon>Pseudomonadota</taxon>
        <taxon>Gammaproteobacteria</taxon>
        <taxon>Pasteurellales</taxon>
        <taxon>Pasteurellaceae</taxon>
        <taxon>Nicoletella</taxon>
    </lineage>
</organism>
<evidence type="ECO:0000259" key="5">
    <source>
        <dbReference type="PROSITE" id="PS51464"/>
    </source>
</evidence>
<dbReference type="Pfam" id="PF01380">
    <property type="entry name" value="SIS"/>
    <property type="match status" value="1"/>
</dbReference>
<dbReference type="PANTHER" id="PTHR32502">
    <property type="entry name" value="N-ACETYLGALACTOSAMINE PERMEASE II COMPONENT-RELATED"/>
    <property type="match status" value="1"/>
</dbReference>
<sequence>MSYLGIEIQLLEQANALWTAKEICQQPACWRQTAELVAKQRQALDAFLAPLLRQADLHIILTGAGTSAFSGDVLLPFFNQFTSLKAQAIPTTDLVSNPYQYLKKHRPTLLVSFARSGNSPESASAVKLVNQIVDQGYHLIFSCNQEGKLYRENYATENVCALILPPQTNDKGFAMTSSFSSMTLAAALVFFQPHFCCDVVEKLSYITQDFIEKKHQQIKALASNDVDRVVYLGSGGFKGLSQESALKLLELTAGEVVAIYDTPLGFRHGPKSIINAQTAVFVYLSNDFYTRQYDIDLCNELLRDGKVSNLVILTAQLDHRLPAERQICLEGLSDLSDLALVFPYITFAQMFAFYRSYLMGHTTDNPCPTGEVNRVVKGVIIHSYPLS</sequence>
<feature type="domain" description="SIS" evidence="5">
    <location>
        <begin position="48"/>
        <end position="221"/>
    </location>
</feature>